<dbReference type="EMBL" id="JAUSUB010000024">
    <property type="protein sequence ID" value="MDQ0272480.1"/>
    <property type="molecule type" value="Genomic_DNA"/>
</dbReference>
<accession>A0ABU0AR16</accession>
<evidence type="ECO:0000313" key="3">
    <source>
        <dbReference type="Proteomes" id="UP001238088"/>
    </source>
</evidence>
<gene>
    <name evidence="2" type="ORF">J2S17_004372</name>
</gene>
<dbReference type="Proteomes" id="UP001238088">
    <property type="component" value="Unassembled WGS sequence"/>
</dbReference>
<evidence type="ECO:0000313" key="2">
    <source>
        <dbReference type="EMBL" id="MDQ0272480.1"/>
    </source>
</evidence>
<name>A0ABU0AR16_9BACI</name>
<feature type="compositionally biased region" description="Basic and acidic residues" evidence="1">
    <location>
        <begin position="15"/>
        <end position="25"/>
    </location>
</feature>
<reference evidence="2 3" key="1">
    <citation type="submission" date="2023-07" db="EMBL/GenBank/DDBJ databases">
        <title>Genomic Encyclopedia of Type Strains, Phase IV (KMG-IV): sequencing the most valuable type-strain genomes for metagenomic binning, comparative biology and taxonomic classification.</title>
        <authorList>
            <person name="Goeker M."/>
        </authorList>
    </citation>
    <scope>NUCLEOTIDE SEQUENCE [LARGE SCALE GENOMIC DNA]</scope>
    <source>
        <strain evidence="2 3">DSM 23494</strain>
    </source>
</reference>
<sequence length="72" mass="8115">MCETPAGAAGQMGPRRSEADEDVQRPPRRKRALWSGNQSTAIVKATKYTKTDLKKEGKRCNRQILFIILQNV</sequence>
<comment type="caution">
    <text evidence="2">The sequence shown here is derived from an EMBL/GenBank/DDBJ whole genome shotgun (WGS) entry which is preliminary data.</text>
</comment>
<organism evidence="2 3">
    <name type="scientific">Cytobacillus purgationiresistens</name>
    <dbReference type="NCBI Taxonomy" id="863449"/>
    <lineage>
        <taxon>Bacteria</taxon>
        <taxon>Bacillati</taxon>
        <taxon>Bacillota</taxon>
        <taxon>Bacilli</taxon>
        <taxon>Bacillales</taxon>
        <taxon>Bacillaceae</taxon>
        <taxon>Cytobacillus</taxon>
    </lineage>
</organism>
<protein>
    <submittedName>
        <fullName evidence="2">Uncharacterized protein</fullName>
    </submittedName>
</protein>
<proteinExistence type="predicted"/>
<evidence type="ECO:0000256" key="1">
    <source>
        <dbReference type="SAM" id="MobiDB-lite"/>
    </source>
</evidence>
<keyword evidence="3" id="KW-1185">Reference proteome</keyword>
<feature type="region of interest" description="Disordered" evidence="1">
    <location>
        <begin position="1"/>
        <end position="32"/>
    </location>
</feature>